<dbReference type="GO" id="GO:0008198">
    <property type="term" value="F:ferrous iron binding"/>
    <property type="evidence" value="ECO:0007669"/>
    <property type="project" value="InterPro"/>
</dbReference>
<dbReference type="UniPathway" id="UPA00714"/>
<dbReference type="Pfam" id="PF02900">
    <property type="entry name" value="LigB"/>
    <property type="match status" value="1"/>
</dbReference>
<keyword evidence="9 10" id="KW-0408">Iron</keyword>
<keyword evidence="13" id="KW-1185">Reference proteome</keyword>
<proteinExistence type="inferred from homology"/>
<evidence type="ECO:0000313" key="13">
    <source>
        <dbReference type="Proteomes" id="UP000199086"/>
    </source>
</evidence>
<comment type="cofactor">
    <cofactor evidence="10">
        <name>Fe(2+)</name>
        <dbReference type="ChEBI" id="CHEBI:29033"/>
    </cofactor>
</comment>
<evidence type="ECO:0000256" key="4">
    <source>
        <dbReference type="ARBA" id="ARBA00007030"/>
    </source>
</evidence>
<evidence type="ECO:0000256" key="10">
    <source>
        <dbReference type="HAMAP-Rule" id="MF_01653"/>
    </source>
</evidence>
<keyword evidence="8 10" id="KW-0560">Oxidoreductase</keyword>
<reference evidence="12 13" key="1">
    <citation type="submission" date="2016-06" db="EMBL/GenBank/DDBJ databases">
        <authorList>
            <person name="Olsen C.W."/>
            <person name="Carey S."/>
            <person name="Hinshaw L."/>
            <person name="Karasin A.I."/>
        </authorList>
    </citation>
    <scope>NUCLEOTIDE SEQUENCE [LARGE SCALE GENOMIC DNA]</scope>
    <source>
        <strain evidence="12 13">LZ-22</strain>
    </source>
</reference>
<organism evidence="12 13">
    <name type="scientific">Raineyella antarctica</name>
    <dbReference type="NCBI Taxonomy" id="1577474"/>
    <lineage>
        <taxon>Bacteria</taxon>
        <taxon>Bacillati</taxon>
        <taxon>Actinomycetota</taxon>
        <taxon>Actinomycetes</taxon>
        <taxon>Propionibacteriales</taxon>
        <taxon>Propionibacteriaceae</taxon>
        <taxon>Raineyella</taxon>
    </lineage>
</organism>
<comment type="similarity">
    <text evidence="4 10">Belongs to the LigB/MhpB extradiol dioxygenase family.</text>
</comment>
<dbReference type="Proteomes" id="UP000199086">
    <property type="component" value="Unassembled WGS sequence"/>
</dbReference>
<dbReference type="EMBL" id="FMYF01000014">
    <property type="protein sequence ID" value="SDC01303.1"/>
    <property type="molecule type" value="Genomic_DNA"/>
</dbReference>
<keyword evidence="7 10" id="KW-0223">Dioxygenase</keyword>
<evidence type="ECO:0000259" key="11">
    <source>
        <dbReference type="Pfam" id="PF02900"/>
    </source>
</evidence>
<dbReference type="EC" id="1.13.11.16" evidence="10"/>
<dbReference type="InterPro" id="IPR004183">
    <property type="entry name" value="Xdiol_dOase_suB"/>
</dbReference>
<accession>A0A1G6I4K2</accession>
<sequence length="312" mass="33835">MSLSLMCISHSPLMGFNEPAEGVREEVDALFDRARAFVSEVDPTLVVTFGPDHYNGFFYDLMPPFAICYAAHGAGDYDTSADEFVVPEHIAAGLAQYAVDHGIDMTISRGAELDHGAVQIPETVLGGITKYPTVPVFVNGVAEPFVPISRIRLMGQVLGDYLATLDERVLLIGSGGLSHDPPVPRWAEATEAQRAFLLEGRHPTPEARAARQAKTINTGLKFAAGEADIQELNPEWDNAFLDVCESGDVTAFDAYTATQMTLDAGHSSHEVRCWVAACAAMRSAGPYVTRERYYRAIPEWIAGFGAFFATTA</sequence>
<evidence type="ECO:0000313" key="12">
    <source>
        <dbReference type="EMBL" id="SDC01303.1"/>
    </source>
</evidence>
<comment type="catalytic activity">
    <reaction evidence="1 10">
        <text>(2E)-3-(2,3-dihydroxyphenyl)prop-2-enoate + O2 = (2Z,4E,7E)-2-hydroxy-6-oxonona-2,4,7-trienedioate + H(+)</text>
        <dbReference type="Rhea" id="RHEA:25054"/>
        <dbReference type="ChEBI" id="CHEBI:15378"/>
        <dbReference type="ChEBI" id="CHEBI:15379"/>
        <dbReference type="ChEBI" id="CHEBI:58642"/>
        <dbReference type="ChEBI" id="CHEBI:66888"/>
        <dbReference type="EC" id="1.13.11.16"/>
    </reaction>
</comment>
<dbReference type="SUPFAM" id="SSF53213">
    <property type="entry name" value="LigB-like"/>
    <property type="match status" value="1"/>
</dbReference>
<evidence type="ECO:0000256" key="9">
    <source>
        <dbReference type="ARBA" id="ARBA00023004"/>
    </source>
</evidence>
<feature type="active site" description="Proton acceptor" evidence="10">
    <location>
        <position position="179"/>
    </location>
</feature>
<dbReference type="InterPro" id="IPR023789">
    <property type="entry name" value="DHPP/DHXA_dioxygenase"/>
</dbReference>
<evidence type="ECO:0000256" key="6">
    <source>
        <dbReference type="ARBA" id="ARBA00022797"/>
    </source>
</evidence>
<dbReference type="AlphaFoldDB" id="A0A1G6I4K2"/>
<dbReference type="NCBIfam" id="NF009910">
    <property type="entry name" value="PRK13370.1-4"/>
    <property type="match status" value="1"/>
</dbReference>
<evidence type="ECO:0000256" key="3">
    <source>
        <dbReference type="ARBA" id="ARBA00005207"/>
    </source>
</evidence>
<dbReference type="STRING" id="1577474.GA0111570_11422"/>
<comment type="pathway">
    <text evidence="3 10">Aromatic compound metabolism; 3-phenylpropanoate degradation.</text>
</comment>
<name>A0A1G6I4K2_9ACTN</name>
<gene>
    <name evidence="10" type="primary">mhpB</name>
    <name evidence="12" type="ORF">GA0111570_11422</name>
</gene>
<dbReference type="HAMAP" id="MF_01653">
    <property type="entry name" value="MhpB"/>
    <property type="match status" value="1"/>
</dbReference>
<dbReference type="OrthoDB" id="8673673at2"/>
<dbReference type="GO" id="GO:0019380">
    <property type="term" value="P:3-phenylpropionate catabolic process"/>
    <property type="evidence" value="ECO:0007669"/>
    <property type="project" value="UniProtKB-UniRule"/>
</dbReference>
<dbReference type="GO" id="GO:0047070">
    <property type="term" value="F:3-carboxyethylcatechol 2,3-dioxygenase activity"/>
    <property type="evidence" value="ECO:0007669"/>
    <property type="project" value="UniProtKB-UniRule"/>
</dbReference>
<comment type="catalytic activity">
    <reaction evidence="2 10">
        <text>3-(2,3-dihydroxyphenyl)propanoate + O2 = (2Z,4E)-2-hydroxy-6-oxonona-2,4-dienedioate + H(+)</text>
        <dbReference type="Rhea" id="RHEA:23840"/>
        <dbReference type="ChEBI" id="CHEBI:15378"/>
        <dbReference type="ChEBI" id="CHEBI:15379"/>
        <dbReference type="ChEBI" id="CHEBI:46951"/>
        <dbReference type="ChEBI" id="CHEBI:66887"/>
        <dbReference type="EC" id="1.13.11.16"/>
    </reaction>
</comment>
<feature type="active site" description="Proton donor" evidence="10">
    <location>
        <position position="115"/>
    </location>
</feature>
<keyword evidence="6 10" id="KW-0058">Aromatic hydrocarbons catabolism</keyword>
<evidence type="ECO:0000256" key="8">
    <source>
        <dbReference type="ARBA" id="ARBA00023002"/>
    </source>
</evidence>
<dbReference type="CDD" id="cd07365">
    <property type="entry name" value="MhpB_like"/>
    <property type="match status" value="1"/>
</dbReference>
<dbReference type="Gene3D" id="3.40.830.10">
    <property type="entry name" value="LigB-like"/>
    <property type="match status" value="1"/>
</dbReference>
<comment type="function">
    <text evidence="10">Catalyzes the non-heme iron(II)-dependent oxidative cleavage of 2,3-dihydroxyphenylpropionic acid and 2,3-dihydroxicinnamic acid into 2-hydroxy-6-ketononadienedioate and 2-hydroxy-6-ketononatrienedioate, respectively.</text>
</comment>
<dbReference type="RefSeq" id="WP_092613513.1">
    <property type="nucleotide sequence ID" value="NZ_FMYF01000014.1"/>
</dbReference>
<evidence type="ECO:0000256" key="7">
    <source>
        <dbReference type="ARBA" id="ARBA00022964"/>
    </source>
</evidence>
<comment type="subunit">
    <text evidence="5 10">Homotetramer.</text>
</comment>
<protein>
    <recommendedName>
        <fullName evidence="10">2,3-dihydroxyphenylpropionate/2,3-dihydroxicinnamic acid 1,2-dioxygenase</fullName>
        <ecNumber evidence="10">1.13.11.16</ecNumber>
    </recommendedName>
    <alternativeName>
        <fullName evidence="10">3-carboxyethylcatechol 2,3-dioxygenase</fullName>
    </alternativeName>
</protein>
<evidence type="ECO:0000256" key="2">
    <source>
        <dbReference type="ARBA" id="ARBA00001843"/>
    </source>
</evidence>
<evidence type="ECO:0000256" key="1">
    <source>
        <dbReference type="ARBA" id="ARBA00001748"/>
    </source>
</evidence>
<feature type="domain" description="Extradiol ring-cleavage dioxygenase class III enzyme subunit B" evidence="11">
    <location>
        <begin position="5"/>
        <end position="305"/>
    </location>
</feature>
<evidence type="ECO:0000256" key="5">
    <source>
        <dbReference type="ARBA" id="ARBA00011881"/>
    </source>
</evidence>